<evidence type="ECO:0000313" key="2">
    <source>
        <dbReference type="EMBL" id="KAH3672235.1"/>
    </source>
</evidence>
<dbReference type="InterPro" id="IPR050872">
    <property type="entry name" value="PPR_P_subfamily"/>
</dbReference>
<protein>
    <recommendedName>
        <fullName evidence="4">Mitochondrial group I intron splicing factor CCM1</fullName>
    </recommendedName>
</protein>
<dbReference type="PANTHER" id="PTHR46128:SF329">
    <property type="entry name" value="MITOCHONDRIAL GROUP I INTRON SPLICING FACTOR DMR1"/>
    <property type="match status" value="1"/>
</dbReference>
<name>A0A9P8PIQ2_WICPI</name>
<dbReference type="Proteomes" id="UP000774326">
    <property type="component" value="Unassembled WGS sequence"/>
</dbReference>
<dbReference type="InterPro" id="IPR011990">
    <property type="entry name" value="TPR-like_helical_dom_sf"/>
</dbReference>
<evidence type="ECO:0008006" key="4">
    <source>
        <dbReference type="Google" id="ProtNLM"/>
    </source>
</evidence>
<sequence>MLRCRFNKTLAESLRCRLLRSHQPMNMQQQFVRYARTKSNKLQTSQPLQPELNQQIVTKPLSESQVSSQNKQRVEINRDELLLEQLNIARPGTATDHRYKQQAKIMSTLRTEEERIQSLFVFLTQEAFLELEQYPNPDEISSVDDIHEGVTLEQQMEYEMKKSLSNQWNTVTERYKRFEILLTVLEKLHAKSNGGYLVPVEVLVSLFDASKYIVDAEKLQAQIRYLCGDLIYSLKKFEFDIINESFYVEALMRFGFHKRANGILLKRQEKLSATVGQSQRWWGDLIIINHIDMNNLVAAEACVKELSKNFGTEYLDSRVYSAFVKVYIEADNFERVSSWVEKLNQSIVKTEGFALDEAKEEPGLESDEETVLSYLNREDPITKSQYLEILELILESDKDRYQALVAKMIDFYLTQPHTSLQEHSELVELLLKFRFEYNNKIKPILQAVPSKHNLTSTLIPLLEQLRSMNPVETAQTDLLDDYFTSLSNTSGGFVKITKEMKNVMKSKDGKLTPKNYYALISALIKARKIDEAYQVLGQLEDPQNDLCSVSTNHYVPFLRHYGRTSQMDKFYAVLKRFKEHNNKYNPVILTQMLNSLTKNKQYDEMLKIVGLIALNDIHLQDPEYSDKPLTILYSSIWASLLSYLKSVPYHEVKGLPDLRYIFIKMTQESHVIPNREDYETIVITFLKARDFYSVVCVLDVMGSKHKVIPSFKVLNQVESIVGKIEGMASKFAREKEYSKKFDELRHERAAMNSLDPFAKPDQKNKDNDKDLMEDYLDPELELTTTQENLYKLPILKLFDTLSKTYGFDDAYMKQVWREFGLEGAFDLAVLRDGLKEMEKKKKK</sequence>
<accession>A0A9P8PIQ2</accession>
<reference evidence="2" key="1">
    <citation type="journal article" date="2021" name="Open Biol.">
        <title>Shared evolutionary footprints suggest mitochondrial oxidative damage underlies multiple complex I losses in fungi.</title>
        <authorList>
            <person name="Schikora-Tamarit M.A."/>
            <person name="Marcet-Houben M."/>
            <person name="Nosek J."/>
            <person name="Gabaldon T."/>
        </authorList>
    </citation>
    <scope>NUCLEOTIDE SEQUENCE</scope>
    <source>
        <strain evidence="2">CBS2887</strain>
    </source>
</reference>
<dbReference type="OrthoDB" id="185373at2759"/>
<proteinExistence type="inferred from homology"/>
<comment type="caution">
    <text evidence="2">The sequence shown here is derived from an EMBL/GenBank/DDBJ whole genome shotgun (WGS) entry which is preliminary data.</text>
</comment>
<dbReference type="EMBL" id="JAEUBG010005835">
    <property type="protein sequence ID" value="KAH3672235.1"/>
    <property type="molecule type" value="Genomic_DNA"/>
</dbReference>
<keyword evidence="3" id="KW-1185">Reference proteome</keyword>
<comment type="similarity">
    <text evidence="1">Belongs to the PPR family. P subfamily.</text>
</comment>
<organism evidence="2 3">
    <name type="scientific">Wickerhamomyces pijperi</name>
    <name type="common">Yeast</name>
    <name type="synonym">Pichia pijperi</name>
    <dbReference type="NCBI Taxonomy" id="599730"/>
    <lineage>
        <taxon>Eukaryota</taxon>
        <taxon>Fungi</taxon>
        <taxon>Dikarya</taxon>
        <taxon>Ascomycota</taxon>
        <taxon>Saccharomycotina</taxon>
        <taxon>Saccharomycetes</taxon>
        <taxon>Phaffomycetales</taxon>
        <taxon>Wickerhamomycetaceae</taxon>
        <taxon>Wickerhamomyces</taxon>
    </lineage>
</organism>
<dbReference type="PANTHER" id="PTHR46128">
    <property type="entry name" value="MITOCHONDRIAL GROUP I INTRON SPLICING FACTOR CCM1"/>
    <property type="match status" value="1"/>
</dbReference>
<gene>
    <name evidence="2" type="ORF">WICPIJ_010087</name>
</gene>
<reference evidence="2" key="2">
    <citation type="submission" date="2021-01" db="EMBL/GenBank/DDBJ databases">
        <authorList>
            <person name="Schikora-Tamarit M.A."/>
        </authorList>
    </citation>
    <scope>NUCLEOTIDE SEQUENCE</scope>
    <source>
        <strain evidence="2">CBS2887</strain>
    </source>
</reference>
<evidence type="ECO:0000313" key="3">
    <source>
        <dbReference type="Proteomes" id="UP000774326"/>
    </source>
</evidence>
<dbReference type="AlphaFoldDB" id="A0A9P8PIQ2"/>
<evidence type="ECO:0000256" key="1">
    <source>
        <dbReference type="ARBA" id="ARBA00007626"/>
    </source>
</evidence>
<dbReference type="Gene3D" id="1.25.40.10">
    <property type="entry name" value="Tetratricopeptide repeat domain"/>
    <property type="match status" value="1"/>
</dbReference>